<sequence length="71" mass="8391">MFDNTVNFLYDAIIKRLEFKRTKLADSENVKRITFENLSNYTGTDGVEISYDLAMIKHVFGKKFIRIKIRI</sequence>
<proteinExistence type="predicted"/>
<dbReference type="Proteomes" id="UP000254634">
    <property type="component" value="Unassembled WGS sequence"/>
</dbReference>
<accession>A0A380KX55</accession>
<protein>
    <submittedName>
        <fullName evidence="1">Uncharacterized protein</fullName>
    </submittedName>
</protein>
<dbReference type="STRING" id="1123307.GCA_000380065_01250"/>
<dbReference type="EMBL" id="UHFR01000005">
    <property type="protein sequence ID" value="SUN76522.1"/>
    <property type="molecule type" value="Genomic_DNA"/>
</dbReference>
<keyword evidence="2" id="KW-1185">Reference proteome</keyword>
<evidence type="ECO:0000313" key="1">
    <source>
        <dbReference type="EMBL" id="SUN76522.1"/>
    </source>
</evidence>
<organism evidence="1 2">
    <name type="scientific">Streptococcus massiliensis</name>
    <dbReference type="NCBI Taxonomy" id="313439"/>
    <lineage>
        <taxon>Bacteria</taxon>
        <taxon>Bacillati</taxon>
        <taxon>Bacillota</taxon>
        <taxon>Bacilli</taxon>
        <taxon>Lactobacillales</taxon>
        <taxon>Streptococcaceae</taxon>
        <taxon>Streptococcus</taxon>
    </lineage>
</organism>
<evidence type="ECO:0000313" key="2">
    <source>
        <dbReference type="Proteomes" id="UP000254634"/>
    </source>
</evidence>
<dbReference type="RefSeq" id="WP_018371956.1">
    <property type="nucleotide sequence ID" value="NZ_UHFR01000005.1"/>
</dbReference>
<gene>
    <name evidence="1" type="ORF">NCTC13765_01015</name>
</gene>
<reference evidence="1" key="1">
    <citation type="submission" date="2018-06" db="EMBL/GenBank/DDBJ databases">
        <authorList>
            <consortium name="Pathogen Informatics"/>
            <person name="Doyle S."/>
        </authorList>
    </citation>
    <scope>NUCLEOTIDE SEQUENCE [LARGE SCALE GENOMIC DNA]</scope>
    <source>
        <strain evidence="1">NCTC13765</strain>
    </source>
</reference>
<dbReference type="AlphaFoldDB" id="A0A380KX55"/>
<name>A0A380KX55_9STRE</name>